<organism evidence="4 5">
    <name type="scientific">Tetracentron sinense</name>
    <name type="common">Spur-leaf</name>
    <dbReference type="NCBI Taxonomy" id="13715"/>
    <lineage>
        <taxon>Eukaryota</taxon>
        <taxon>Viridiplantae</taxon>
        <taxon>Streptophyta</taxon>
        <taxon>Embryophyta</taxon>
        <taxon>Tracheophyta</taxon>
        <taxon>Spermatophyta</taxon>
        <taxon>Magnoliopsida</taxon>
        <taxon>Trochodendrales</taxon>
        <taxon>Trochodendraceae</taxon>
        <taxon>Tetracentron</taxon>
    </lineage>
</organism>
<evidence type="ECO:0000259" key="3">
    <source>
        <dbReference type="Pfam" id="PF00112"/>
    </source>
</evidence>
<keyword evidence="2" id="KW-0732">Signal</keyword>
<protein>
    <recommendedName>
        <fullName evidence="3">Peptidase C1A papain C-terminal domain-containing protein</fullName>
    </recommendedName>
</protein>
<dbReference type="SUPFAM" id="SSF54001">
    <property type="entry name" value="Cysteine proteinases"/>
    <property type="match status" value="1"/>
</dbReference>
<feature type="chain" id="PRO_5032339053" description="Peptidase C1A papain C-terminal domain-containing protein" evidence="2">
    <location>
        <begin position="24"/>
        <end position="181"/>
    </location>
</feature>
<keyword evidence="5" id="KW-1185">Reference proteome</keyword>
<reference evidence="4 5" key="1">
    <citation type="submission" date="2020-04" db="EMBL/GenBank/DDBJ databases">
        <title>Plant Genome Project.</title>
        <authorList>
            <person name="Zhang R.-G."/>
        </authorList>
    </citation>
    <scope>NUCLEOTIDE SEQUENCE [LARGE SCALE GENOMIC DNA]</scope>
    <source>
        <strain evidence="4">YNK0</strain>
        <tissue evidence="4">Leaf</tissue>
    </source>
</reference>
<dbReference type="Proteomes" id="UP000655225">
    <property type="component" value="Unassembled WGS sequence"/>
</dbReference>
<comment type="caution">
    <text evidence="4">The sequence shown here is derived from an EMBL/GenBank/DDBJ whole genome shotgun (WGS) entry which is preliminary data.</text>
</comment>
<evidence type="ECO:0000256" key="2">
    <source>
        <dbReference type="SAM" id="SignalP"/>
    </source>
</evidence>
<evidence type="ECO:0000313" key="4">
    <source>
        <dbReference type="EMBL" id="KAF8377786.1"/>
    </source>
</evidence>
<dbReference type="Gene3D" id="3.90.70.10">
    <property type="entry name" value="Cysteine proteinases"/>
    <property type="match status" value="1"/>
</dbReference>
<proteinExistence type="predicted"/>
<feature type="domain" description="Peptidase C1A papain C-terminal" evidence="3">
    <location>
        <begin position="114"/>
        <end position="170"/>
    </location>
</feature>
<dbReference type="InterPro" id="IPR038765">
    <property type="entry name" value="Papain-like_cys_pep_sf"/>
</dbReference>
<evidence type="ECO:0000256" key="1">
    <source>
        <dbReference type="SAM" id="MobiDB-lite"/>
    </source>
</evidence>
<dbReference type="EMBL" id="JABCRI010000024">
    <property type="protein sequence ID" value="KAF8377786.1"/>
    <property type="molecule type" value="Genomic_DNA"/>
</dbReference>
<accession>A0A835D1F6</accession>
<dbReference type="AlphaFoldDB" id="A0A835D1F6"/>
<evidence type="ECO:0000313" key="5">
    <source>
        <dbReference type="Proteomes" id="UP000655225"/>
    </source>
</evidence>
<dbReference type="GO" id="GO:0006508">
    <property type="term" value="P:proteolysis"/>
    <property type="evidence" value="ECO:0007669"/>
    <property type="project" value="InterPro"/>
</dbReference>
<dbReference type="Pfam" id="PF00112">
    <property type="entry name" value="Peptidase_C1"/>
    <property type="match status" value="1"/>
</dbReference>
<sequence length="181" mass="19919">MGHEGLWLEWGAATILWAGKSVAVIQGMGDRCGSTIRDQEQVQQHLELARGLAAVLEKLGGLAAVLERGLLQQEKVSRVHIIVDYDSVCTYSLRKRLRLMGRLSCLTQDAFTRGSSWRAFSTVAAEKGTNQIVTGHLISPFKQELIDCDPSFNNRNNGGLVSNGLHKEDNNPELIEEGTCE</sequence>
<gene>
    <name evidence="4" type="ORF">HHK36_031171</name>
</gene>
<name>A0A835D1F6_TETSI</name>
<feature type="region of interest" description="Disordered" evidence="1">
    <location>
        <begin position="159"/>
        <end position="181"/>
    </location>
</feature>
<dbReference type="GO" id="GO:0008234">
    <property type="term" value="F:cysteine-type peptidase activity"/>
    <property type="evidence" value="ECO:0007669"/>
    <property type="project" value="InterPro"/>
</dbReference>
<dbReference type="InterPro" id="IPR000668">
    <property type="entry name" value="Peptidase_C1A_C"/>
</dbReference>
<feature type="signal peptide" evidence="2">
    <location>
        <begin position="1"/>
        <end position="23"/>
    </location>
</feature>